<reference evidence="9" key="1">
    <citation type="journal article" date="2015" name="Proc. Natl. Acad. Sci. U.S.A.">
        <title>Genome sequence of the Asian Tiger mosquito, Aedes albopictus, reveals insights into its biology, genetics, and evolution.</title>
        <authorList>
            <person name="Chen X.G."/>
            <person name="Jiang X."/>
            <person name="Gu J."/>
            <person name="Xu M."/>
            <person name="Wu Y."/>
            <person name="Deng Y."/>
            <person name="Zhang C."/>
            <person name="Bonizzoni M."/>
            <person name="Dermauw W."/>
            <person name="Vontas J."/>
            <person name="Armbruster P."/>
            <person name="Huang X."/>
            <person name="Yang Y."/>
            <person name="Zhang H."/>
            <person name="He W."/>
            <person name="Peng H."/>
            <person name="Liu Y."/>
            <person name="Wu K."/>
            <person name="Chen J."/>
            <person name="Lirakis M."/>
            <person name="Topalis P."/>
            <person name="Van Leeuwen T."/>
            <person name="Hall A.B."/>
            <person name="Jiang X."/>
            <person name="Thorpe C."/>
            <person name="Mueller R.L."/>
            <person name="Sun C."/>
            <person name="Waterhouse R.M."/>
            <person name="Yan G."/>
            <person name="Tu Z.J."/>
            <person name="Fang X."/>
            <person name="James A.A."/>
        </authorList>
    </citation>
    <scope>NUCLEOTIDE SEQUENCE [LARGE SCALE GENOMIC DNA]</scope>
    <source>
        <strain evidence="9">Foshan</strain>
    </source>
</reference>
<feature type="domain" description="Chitin-binding type-2" evidence="7">
    <location>
        <begin position="98"/>
        <end position="156"/>
    </location>
</feature>
<keyword evidence="4" id="KW-1015">Disulfide bond</keyword>
<feature type="domain" description="Chitin-binding type-2" evidence="7">
    <location>
        <begin position="35"/>
        <end position="91"/>
    </location>
</feature>
<dbReference type="PROSITE" id="PS50940">
    <property type="entry name" value="CHIT_BIND_II"/>
    <property type="match status" value="2"/>
</dbReference>
<dbReference type="InterPro" id="IPR002557">
    <property type="entry name" value="Chitin-bd_dom"/>
</dbReference>
<evidence type="ECO:0000313" key="8">
    <source>
        <dbReference type="EnsemblMetazoa" id="AALFPA23_022535.P33444"/>
    </source>
</evidence>
<evidence type="ECO:0000256" key="4">
    <source>
        <dbReference type="ARBA" id="ARBA00023157"/>
    </source>
</evidence>
<dbReference type="Gene3D" id="2.170.140.10">
    <property type="entry name" value="Chitin binding domain"/>
    <property type="match status" value="2"/>
</dbReference>
<feature type="chain" id="PRO_5045508786" description="Chitin-binding type-2 domain-containing protein" evidence="6">
    <location>
        <begin position="23"/>
        <end position="160"/>
    </location>
</feature>
<organism evidence="8 9">
    <name type="scientific">Aedes albopictus</name>
    <name type="common">Asian tiger mosquito</name>
    <name type="synonym">Stegomyia albopicta</name>
    <dbReference type="NCBI Taxonomy" id="7160"/>
    <lineage>
        <taxon>Eukaryota</taxon>
        <taxon>Metazoa</taxon>
        <taxon>Ecdysozoa</taxon>
        <taxon>Arthropoda</taxon>
        <taxon>Hexapoda</taxon>
        <taxon>Insecta</taxon>
        <taxon>Pterygota</taxon>
        <taxon>Neoptera</taxon>
        <taxon>Endopterygota</taxon>
        <taxon>Diptera</taxon>
        <taxon>Nematocera</taxon>
        <taxon>Culicoidea</taxon>
        <taxon>Culicidae</taxon>
        <taxon>Culicinae</taxon>
        <taxon>Aedini</taxon>
        <taxon>Aedes</taxon>
        <taxon>Stegomyia</taxon>
    </lineage>
</organism>
<dbReference type="InterPro" id="IPR051940">
    <property type="entry name" value="Chitin_bind-dev_reg"/>
</dbReference>
<evidence type="ECO:0000256" key="2">
    <source>
        <dbReference type="ARBA" id="ARBA00022729"/>
    </source>
</evidence>
<accession>A0ABM1ZXG8</accession>
<dbReference type="PANTHER" id="PTHR23301">
    <property type="entry name" value="CHITIN BINDING PERITROPHIN-A"/>
    <property type="match status" value="1"/>
</dbReference>
<protein>
    <recommendedName>
        <fullName evidence="7">Chitin-binding type-2 domain-containing protein</fullName>
    </recommendedName>
</protein>
<reference evidence="8" key="2">
    <citation type="submission" date="2025-05" db="UniProtKB">
        <authorList>
            <consortium name="EnsemblMetazoa"/>
        </authorList>
    </citation>
    <scope>IDENTIFICATION</scope>
    <source>
        <strain evidence="8">Foshan</strain>
    </source>
</reference>
<sequence length="160" mass="17636">MKNIFTHSIPVAILASIAAVSCYPQGDPATPESYDYLCTNVVIGIREHPESCDRYIACNKFEAQEVVCPEGQVFSRELILCVDGDPSGCLKQDPTEEVVTCPEGFVGRMPYPGDCGKFYNCADGTAKVETCFEGYIFYEQMKVCLPGYEFEGECKLHSLG</sequence>
<dbReference type="PROSITE" id="PS51257">
    <property type="entry name" value="PROKAR_LIPOPROTEIN"/>
    <property type="match status" value="1"/>
</dbReference>
<dbReference type="InterPro" id="IPR036508">
    <property type="entry name" value="Chitin-bd_dom_sf"/>
</dbReference>
<evidence type="ECO:0000256" key="3">
    <source>
        <dbReference type="ARBA" id="ARBA00022737"/>
    </source>
</evidence>
<proteinExistence type="predicted"/>
<dbReference type="SUPFAM" id="SSF57625">
    <property type="entry name" value="Invertebrate chitin-binding proteins"/>
    <property type="match status" value="2"/>
</dbReference>
<dbReference type="PANTHER" id="PTHR23301:SF0">
    <property type="entry name" value="CHITIN-BINDING TYPE-2 DOMAIN-CONTAINING PROTEIN-RELATED"/>
    <property type="match status" value="1"/>
</dbReference>
<evidence type="ECO:0000256" key="1">
    <source>
        <dbReference type="ARBA" id="ARBA00022669"/>
    </source>
</evidence>
<feature type="signal peptide" evidence="6">
    <location>
        <begin position="1"/>
        <end position="22"/>
    </location>
</feature>
<dbReference type="Pfam" id="PF01607">
    <property type="entry name" value="CBM_14"/>
    <property type="match status" value="2"/>
</dbReference>
<keyword evidence="9" id="KW-1185">Reference proteome</keyword>
<keyword evidence="5" id="KW-0325">Glycoprotein</keyword>
<dbReference type="EnsemblMetazoa" id="AALFPA23_022535.R33444">
    <property type="protein sequence ID" value="AALFPA23_022535.P33444"/>
    <property type="gene ID" value="AALFPA23_022535"/>
</dbReference>
<evidence type="ECO:0000259" key="7">
    <source>
        <dbReference type="PROSITE" id="PS50940"/>
    </source>
</evidence>
<keyword evidence="1" id="KW-0147">Chitin-binding</keyword>
<dbReference type="GeneID" id="109414406"/>
<dbReference type="RefSeq" id="XP_019543757.3">
    <property type="nucleotide sequence ID" value="XM_019688212.3"/>
</dbReference>
<evidence type="ECO:0000256" key="6">
    <source>
        <dbReference type="SAM" id="SignalP"/>
    </source>
</evidence>
<name>A0ABM1ZXG8_AEDAL</name>
<keyword evidence="2 6" id="KW-0732">Signal</keyword>
<evidence type="ECO:0000313" key="9">
    <source>
        <dbReference type="Proteomes" id="UP000069940"/>
    </source>
</evidence>
<dbReference type="SMART" id="SM00494">
    <property type="entry name" value="ChtBD2"/>
    <property type="match status" value="2"/>
</dbReference>
<keyword evidence="3" id="KW-0677">Repeat</keyword>
<dbReference type="Proteomes" id="UP000069940">
    <property type="component" value="Unassembled WGS sequence"/>
</dbReference>
<evidence type="ECO:0000256" key="5">
    <source>
        <dbReference type="ARBA" id="ARBA00023180"/>
    </source>
</evidence>